<reference evidence="2" key="1">
    <citation type="journal article" date="2019" name="Int. J. Syst. Evol. Microbiol.">
        <title>The Global Catalogue of Microorganisms (GCM) 10K type strain sequencing project: providing services to taxonomists for standard genome sequencing and annotation.</title>
        <authorList>
            <consortium name="The Broad Institute Genomics Platform"/>
            <consortium name="The Broad Institute Genome Sequencing Center for Infectious Disease"/>
            <person name="Wu L."/>
            <person name="Ma J."/>
        </authorList>
    </citation>
    <scope>NUCLEOTIDE SEQUENCE [LARGE SCALE GENOMIC DNA]</scope>
    <source>
        <strain evidence="2">JCM 31486</strain>
    </source>
</reference>
<comment type="caution">
    <text evidence="1">The sequence shown here is derived from an EMBL/GenBank/DDBJ whole genome shotgun (WGS) entry which is preliminary data.</text>
</comment>
<evidence type="ECO:0000313" key="1">
    <source>
        <dbReference type="EMBL" id="MFD1049797.1"/>
    </source>
</evidence>
<proteinExistence type="predicted"/>
<sequence>MAESKTTMWVLGVAAAAVIVLTFLGNDDDRPVTAIPVNLTGVPAANADSELRDLGFANIMYTSPTETSATYRPEWMVVSVDGAGQTVGLDAWITVRVR</sequence>
<dbReference type="EMBL" id="JBHTIS010002407">
    <property type="protein sequence ID" value="MFD1049797.1"/>
    <property type="molecule type" value="Genomic_DNA"/>
</dbReference>
<name>A0ABW3MHZ0_9PSEU</name>
<evidence type="ECO:0008006" key="3">
    <source>
        <dbReference type="Google" id="ProtNLM"/>
    </source>
</evidence>
<accession>A0ABW3MHZ0</accession>
<protein>
    <recommendedName>
        <fullName evidence="3">PASTA domain-containing protein</fullName>
    </recommendedName>
</protein>
<gene>
    <name evidence="1" type="ORF">ACFQ1S_31825</name>
</gene>
<keyword evidence="2" id="KW-1185">Reference proteome</keyword>
<dbReference type="Proteomes" id="UP001597045">
    <property type="component" value="Unassembled WGS sequence"/>
</dbReference>
<evidence type="ECO:0000313" key="2">
    <source>
        <dbReference type="Proteomes" id="UP001597045"/>
    </source>
</evidence>
<organism evidence="1 2">
    <name type="scientific">Kibdelosporangium lantanae</name>
    <dbReference type="NCBI Taxonomy" id="1497396"/>
    <lineage>
        <taxon>Bacteria</taxon>
        <taxon>Bacillati</taxon>
        <taxon>Actinomycetota</taxon>
        <taxon>Actinomycetes</taxon>
        <taxon>Pseudonocardiales</taxon>
        <taxon>Pseudonocardiaceae</taxon>
        <taxon>Kibdelosporangium</taxon>
    </lineage>
</organism>